<evidence type="ECO:0000313" key="3">
    <source>
        <dbReference type="EMBL" id="PIE34132.1"/>
    </source>
</evidence>
<name>A0A2G6KGK5_9BACT</name>
<dbReference type="InterPro" id="IPR006016">
    <property type="entry name" value="UspA"/>
</dbReference>
<protein>
    <recommendedName>
        <fullName evidence="2">UspA domain-containing protein</fullName>
    </recommendedName>
</protein>
<organism evidence="3 4">
    <name type="scientific">candidate division KSB3 bacterium</name>
    <dbReference type="NCBI Taxonomy" id="2044937"/>
    <lineage>
        <taxon>Bacteria</taxon>
        <taxon>candidate division KSB3</taxon>
    </lineage>
</organism>
<proteinExistence type="inferred from homology"/>
<feature type="domain" description="UspA" evidence="2">
    <location>
        <begin position="151"/>
        <end position="292"/>
    </location>
</feature>
<dbReference type="InterPro" id="IPR014729">
    <property type="entry name" value="Rossmann-like_a/b/a_fold"/>
</dbReference>
<gene>
    <name evidence="3" type="ORF">CSA56_08290</name>
</gene>
<evidence type="ECO:0000313" key="4">
    <source>
        <dbReference type="Proteomes" id="UP000230821"/>
    </source>
</evidence>
<dbReference type="Proteomes" id="UP000230821">
    <property type="component" value="Unassembled WGS sequence"/>
</dbReference>
<sequence>MVQYKKFLIPVDFSDHSGLAAKRGLSLAQMFQGTVYFLHAGEHARKSATRLSKFISHRLGFELPVPVKKLVAQGPPASTILSVAHKIEADAIVMGSRGASGLKHLVQGSVAEKVLRQSELPVFIIKQRKRVDTGEYMFPQIRNIEDVFQADKILIPLDFSPASKDAFRHAASIATRYNSTMYTLTVFDKKLKEYGGDHEEHTSIILRGEKIQLWKEFPLLLETIGYDPARIRLRRMLLPGDPFSRIEAVADSKEIDLIVMGTDGKSGLEHFLLGSVAEKVLRSLDCSIMTIRSQKEQ</sequence>
<dbReference type="PRINTS" id="PR01438">
    <property type="entry name" value="UNVRSLSTRESS"/>
</dbReference>
<dbReference type="AlphaFoldDB" id="A0A2G6KGK5"/>
<dbReference type="PANTHER" id="PTHR46268">
    <property type="entry name" value="STRESS RESPONSE PROTEIN NHAX"/>
    <property type="match status" value="1"/>
</dbReference>
<reference evidence="3 4" key="1">
    <citation type="submission" date="2017-10" db="EMBL/GenBank/DDBJ databases">
        <title>Novel microbial diversity and functional potential in the marine mammal oral microbiome.</title>
        <authorList>
            <person name="Dudek N.K."/>
            <person name="Sun C.L."/>
            <person name="Burstein D."/>
            <person name="Kantor R.S."/>
            <person name="Aliaga Goltsman D.S."/>
            <person name="Bik E.M."/>
            <person name="Thomas B.C."/>
            <person name="Banfield J.F."/>
            <person name="Relman D.A."/>
        </authorList>
    </citation>
    <scope>NUCLEOTIDE SEQUENCE [LARGE SCALE GENOMIC DNA]</scope>
    <source>
        <strain evidence="3">DOLJORAL78_47_16</strain>
    </source>
</reference>
<dbReference type="CDD" id="cd00293">
    <property type="entry name" value="USP-like"/>
    <property type="match status" value="2"/>
</dbReference>
<evidence type="ECO:0000259" key="2">
    <source>
        <dbReference type="Pfam" id="PF00582"/>
    </source>
</evidence>
<evidence type="ECO:0000256" key="1">
    <source>
        <dbReference type="ARBA" id="ARBA00008791"/>
    </source>
</evidence>
<dbReference type="EMBL" id="PDSK01000091">
    <property type="protein sequence ID" value="PIE34132.1"/>
    <property type="molecule type" value="Genomic_DNA"/>
</dbReference>
<dbReference type="Pfam" id="PF00582">
    <property type="entry name" value="Usp"/>
    <property type="match status" value="2"/>
</dbReference>
<dbReference type="SUPFAM" id="SSF52402">
    <property type="entry name" value="Adenine nucleotide alpha hydrolases-like"/>
    <property type="match status" value="2"/>
</dbReference>
<dbReference type="InterPro" id="IPR006015">
    <property type="entry name" value="Universal_stress_UspA"/>
</dbReference>
<accession>A0A2G6KGK5</accession>
<dbReference type="PANTHER" id="PTHR46268:SF6">
    <property type="entry name" value="UNIVERSAL STRESS PROTEIN UP12"/>
    <property type="match status" value="1"/>
</dbReference>
<dbReference type="Gene3D" id="3.40.50.620">
    <property type="entry name" value="HUPs"/>
    <property type="match status" value="2"/>
</dbReference>
<comment type="similarity">
    <text evidence="1">Belongs to the universal stress protein A family.</text>
</comment>
<feature type="domain" description="UspA" evidence="2">
    <location>
        <begin position="4"/>
        <end position="126"/>
    </location>
</feature>
<comment type="caution">
    <text evidence="3">The sequence shown here is derived from an EMBL/GenBank/DDBJ whole genome shotgun (WGS) entry which is preliminary data.</text>
</comment>